<keyword evidence="2" id="KW-1185">Reference proteome</keyword>
<proteinExistence type="predicted"/>
<organism evidence="1 2">
    <name type="scientific">Mycolicibacterium anyangense</name>
    <dbReference type="NCBI Taxonomy" id="1431246"/>
    <lineage>
        <taxon>Bacteria</taxon>
        <taxon>Bacillati</taxon>
        <taxon>Actinomycetota</taxon>
        <taxon>Actinomycetes</taxon>
        <taxon>Mycobacteriales</taxon>
        <taxon>Mycobacteriaceae</taxon>
        <taxon>Mycolicibacterium</taxon>
    </lineage>
</organism>
<dbReference type="EMBL" id="AP022620">
    <property type="protein sequence ID" value="BBZ76061.1"/>
    <property type="molecule type" value="Genomic_DNA"/>
</dbReference>
<evidence type="ECO:0000313" key="1">
    <source>
        <dbReference type="EMBL" id="BBZ76061.1"/>
    </source>
</evidence>
<dbReference type="Proteomes" id="UP000467249">
    <property type="component" value="Chromosome"/>
</dbReference>
<name>A0A6N4WA25_9MYCO</name>
<dbReference type="KEGG" id="many:MANY_13980"/>
<dbReference type="AlphaFoldDB" id="A0A6N4WA25"/>
<reference evidence="1 2" key="1">
    <citation type="journal article" date="2019" name="Emerg. Microbes Infect.">
        <title>Comprehensive subspecies identification of 175 nontuberculous mycobacteria species based on 7547 genomic profiles.</title>
        <authorList>
            <person name="Matsumoto Y."/>
            <person name="Kinjo T."/>
            <person name="Motooka D."/>
            <person name="Nabeya D."/>
            <person name="Jung N."/>
            <person name="Uechi K."/>
            <person name="Horii T."/>
            <person name="Iida T."/>
            <person name="Fujita J."/>
            <person name="Nakamura S."/>
        </authorList>
    </citation>
    <scope>NUCLEOTIDE SEQUENCE [LARGE SCALE GENOMIC DNA]</scope>
    <source>
        <strain evidence="1 2">JCM 30275</strain>
    </source>
</reference>
<accession>A0A6N4WA25</accession>
<protein>
    <submittedName>
        <fullName evidence="1">Uncharacterized protein</fullName>
    </submittedName>
</protein>
<sequence length="369" mass="38613">MWSIGPAPAPVPLAAVVEVDGAVLAWTVDAPEAAARITLTDPGRADWWWRVVGEAGHHALVEAAGSAPPDAAAVLDLPGIDVRPGSLEPLRRVALGHWLRRFWPESIRDAIAALDPAVLDAELAVATIGAEDFFGDGTLDSDITDLLAPHAATFVELVAGGDPRIVELARRCVDLVEEMGLLAPGWSAVADAIEVLSTVPSAAAGRQDDYALAAGRDTMAESAGVIARGAASMTYSGVPGSVFDAAEDTVRWTIAVQDGQAVAVLSTLTLGRGTPDGISIRLRNNKFRAEGALDAQGRATLPLLGAAGEPLMAAQAWDADWTATTVTVGAEVDETAEVRERIRRFARNRLAEPRPGAFLAEILAAESDY</sequence>
<gene>
    <name evidence="1" type="ORF">MANY_13980</name>
</gene>
<evidence type="ECO:0000313" key="2">
    <source>
        <dbReference type="Proteomes" id="UP000467249"/>
    </source>
</evidence>